<dbReference type="SUPFAM" id="SSF47226">
    <property type="entry name" value="Histidine-containing phosphotransfer domain, HPT domain"/>
    <property type="match status" value="1"/>
</dbReference>
<reference evidence="4 5" key="1">
    <citation type="submission" date="2016-01" db="EMBL/GenBank/DDBJ databases">
        <authorList>
            <person name="Varghese N."/>
        </authorList>
    </citation>
    <scope>NUCLEOTIDE SEQUENCE [LARGE SCALE GENOMIC DNA]</scope>
    <source>
        <strain evidence="4 5">HL-91</strain>
    </source>
</reference>
<dbReference type="Proteomes" id="UP000182045">
    <property type="component" value="Unassembled WGS sequence"/>
</dbReference>
<dbReference type="InterPro" id="IPR008207">
    <property type="entry name" value="Sig_transdc_His_kin_Hpt_dom"/>
</dbReference>
<evidence type="ECO:0000313" key="5">
    <source>
        <dbReference type="Proteomes" id="UP000182045"/>
    </source>
</evidence>
<dbReference type="Gene3D" id="1.20.120.160">
    <property type="entry name" value="HPT domain"/>
    <property type="match status" value="1"/>
</dbReference>
<evidence type="ECO:0000256" key="2">
    <source>
        <dbReference type="PROSITE-ProRule" id="PRU00110"/>
    </source>
</evidence>
<feature type="modified residue" description="Phosphohistidine" evidence="2">
    <location>
        <position position="68"/>
    </location>
</feature>
<gene>
    <name evidence="4" type="ORF">Ga0058931_1476</name>
</gene>
<dbReference type="PROSITE" id="PS50894">
    <property type="entry name" value="HPT"/>
    <property type="match status" value="1"/>
</dbReference>
<name>A0ABM9VSK7_9RHOB</name>
<proteinExistence type="predicted"/>
<sequence length="126" mass="13181">MSGRIATETGSFDPVKLSEFLDMGGPELRDVLLAQVQMDLARCRDVLTAALASSEPSRDMNALRKTAHEVKGLSVTLGADSLADTAEQAEQACTVHDRTALAVLLPMLEAQTQQAGATLAALAAGD</sequence>
<dbReference type="Pfam" id="PF01627">
    <property type="entry name" value="Hpt"/>
    <property type="match status" value="1"/>
</dbReference>
<evidence type="ECO:0000259" key="3">
    <source>
        <dbReference type="PROSITE" id="PS50894"/>
    </source>
</evidence>
<dbReference type="EMBL" id="FBYC01000004">
    <property type="protein sequence ID" value="CUX81035.1"/>
    <property type="molecule type" value="Genomic_DNA"/>
</dbReference>
<evidence type="ECO:0000313" key="4">
    <source>
        <dbReference type="EMBL" id="CUX81035.1"/>
    </source>
</evidence>
<keyword evidence="5" id="KW-1185">Reference proteome</keyword>
<dbReference type="InterPro" id="IPR036641">
    <property type="entry name" value="HPT_dom_sf"/>
</dbReference>
<comment type="caution">
    <text evidence="4">The sequence shown here is derived from an EMBL/GenBank/DDBJ whole genome shotgun (WGS) entry which is preliminary data.</text>
</comment>
<keyword evidence="2" id="KW-0597">Phosphoprotein</keyword>
<keyword evidence="1" id="KW-0902">Two-component regulatory system</keyword>
<protein>
    <submittedName>
        <fullName evidence="4">Hpt domain-containing protein</fullName>
    </submittedName>
</protein>
<accession>A0ABM9VSK7</accession>
<evidence type="ECO:0000256" key="1">
    <source>
        <dbReference type="ARBA" id="ARBA00023012"/>
    </source>
</evidence>
<organism evidence="4 5">
    <name type="scientific">Roseibaca calidilacus</name>
    <dbReference type="NCBI Taxonomy" id="1666912"/>
    <lineage>
        <taxon>Bacteria</taxon>
        <taxon>Pseudomonadati</taxon>
        <taxon>Pseudomonadota</taxon>
        <taxon>Alphaproteobacteria</taxon>
        <taxon>Rhodobacterales</taxon>
        <taxon>Paracoccaceae</taxon>
        <taxon>Roseinatronobacter</taxon>
    </lineage>
</organism>
<feature type="domain" description="HPt" evidence="3">
    <location>
        <begin position="25"/>
        <end position="122"/>
    </location>
</feature>